<dbReference type="EMBL" id="CAJNOJ010000004">
    <property type="protein sequence ID" value="CAF0739637.1"/>
    <property type="molecule type" value="Genomic_DNA"/>
</dbReference>
<evidence type="ECO:0000313" key="2">
    <source>
        <dbReference type="EMBL" id="CAF0776083.1"/>
    </source>
</evidence>
<protein>
    <submittedName>
        <fullName evidence="2">Uncharacterized protein</fullName>
    </submittedName>
</protein>
<organism evidence="2 3">
    <name type="scientific">Adineta ricciae</name>
    <name type="common">Rotifer</name>
    <dbReference type="NCBI Taxonomy" id="249248"/>
    <lineage>
        <taxon>Eukaryota</taxon>
        <taxon>Metazoa</taxon>
        <taxon>Spiralia</taxon>
        <taxon>Gnathifera</taxon>
        <taxon>Rotifera</taxon>
        <taxon>Eurotatoria</taxon>
        <taxon>Bdelloidea</taxon>
        <taxon>Adinetida</taxon>
        <taxon>Adinetidae</taxon>
        <taxon>Adineta</taxon>
    </lineage>
</organism>
<evidence type="ECO:0000313" key="1">
    <source>
        <dbReference type="EMBL" id="CAF0739637.1"/>
    </source>
</evidence>
<accession>A0A813R526</accession>
<sequence>MSEGATISILVFGIDSAVTDKVSARLQSQGVDARSLAISNTPESDAEIQRVAGEKNWSGLIVGHGVRQDQEWFERVMKIVNEVSPNISTVNTKGPDDVENAIERHFNVKLPLTRA</sequence>
<reference evidence="2" key="1">
    <citation type="submission" date="2021-02" db="EMBL/GenBank/DDBJ databases">
        <authorList>
            <person name="Nowell W R."/>
        </authorList>
    </citation>
    <scope>NUCLEOTIDE SEQUENCE</scope>
</reference>
<dbReference type="AlphaFoldDB" id="A0A813R526"/>
<keyword evidence="3" id="KW-1185">Reference proteome</keyword>
<evidence type="ECO:0000313" key="3">
    <source>
        <dbReference type="Proteomes" id="UP000663828"/>
    </source>
</evidence>
<dbReference type="Proteomes" id="UP000663828">
    <property type="component" value="Unassembled WGS sequence"/>
</dbReference>
<name>A0A813R526_ADIRI</name>
<comment type="caution">
    <text evidence="2">The sequence shown here is derived from an EMBL/GenBank/DDBJ whole genome shotgun (WGS) entry which is preliminary data.</text>
</comment>
<dbReference type="EMBL" id="CAJNOR010000054">
    <property type="protein sequence ID" value="CAF0776083.1"/>
    <property type="molecule type" value="Genomic_DNA"/>
</dbReference>
<gene>
    <name evidence="1" type="ORF">EDS130_LOCUS1643</name>
    <name evidence="2" type="ORF">XAT740_LOCUS1714</name>
</gene>
<dbReference type="OrthoDB" id="9986861at2759"/>
<proteinExistence type="predicted"/>
<dbReference type="Proteomes" id="UP000663852">
    <property type="component" value="Unassembled WGS sequence"/>
</dbReference>